<dbReference type="Pfam" id="PF00515">
    <property type="entry name" value="TPR_1"/>
    <property type="match status" value="3"/>
</dbReference>
<dbReference type="AlphaFoldDB" id="A0A8S1NY61"/>
<keyword evidence="2 3" id="KW-0802">TPR repeat</keyword>
<dbReference type="InterPro" id="IPR019734">
    <property type="entry name" value="TPR_rpt"/>
</dbReference>
<feature type="repeat" description="TPR" evidence="3">
    <location>
        <begin position="41"/>
        <end position="74"/>
    </location>
</feature>
<dbReference type="InterPro" id="IPR050498">
    <property type="entry name" value="Ycf3"/>
</dbReference>
<evidence type="ECO:0000313" key="5">
    <source>
        <dbReference type="EMBL" id="CAD8096299.1"/>
    </source>
</evidence>
<feature type="repeat" description="TPR" evidence="3">
    <location>
        <begin position="7"/>
        <end position="40"/>
    </location>
</feature>
<dbReference type="OMA" id="MNQSIFA"/>
<dbReference type="PANTHER" id="PTHR44858:SF1">
    <property type="entry name" value="UDP-N-ACETYLGLUCOSAMINE--PEPTIDE N-ACETYLGLUCOSAMINYLTRANSFERASE SPINDLY-RELATED"/>
    <property type="match status" value="1"/>
</dbReference>
<dbReference type="InterPro" id="IPR013105">
    <property type="entry name" value="TPR_2"/>
</dbReference>
<dbReference type="SMART" id="SM00028">
    <property type="entry name" value="TPR"/>
    <property type="match status" value="7"/>
</dbReference>
<keyword evidence="6" id="KW-1185">Reference proteome</keyword>
<keyword evidence="1" id="KW-0677">Repeat</keyword>
<evidence type="ECO:0000313" key="6">
    <source>
        <dbReference type="Proteomes" id="UP000688137"/>
    </source>
</evidence>
<feature type="coiled-coil region" evidence="4">
    <location>
        <begin position="443"/>
        <end position="477"/>
    </location>
</feature>
<dbReference type="Pfam" id="PF13414">
    <property type="entry name" value="TPR_11"/>
    <property type="match status" value="1"/>
</dbReference>
<protein>
    <recommendedName>
        <fullName evidence="7">Tetratricopeptide repeat protein</fullName>
    </recommendedName>
</protein>
<comment type="caution">
    <text evidence="5">The sequence shown here is derived from an EMBL/GenBank/DDBJ whole genome shotgun (WGS) entry which is preliminary data.</text>
</comment>
<dbReference type="EMBL" id="CAJJDM010000104">
    <property type="protein sequence ID" value="CAD8096299.1"/>
    <property type="molecule type" value="Genomic_DNA"/>
</dbReference>
<evidence type="ECO:0008006" key="7">
    <source>
        <dbReference type="Google" id="ProtNLM"/>
    </source>
</evidence>
<evidence type="ECO:0000256" key="1">
    <source>
        <dbReference type="ARBA" id="ARBA00022737"/>
    </source>
</evidence>
<feature type="repeat" description="TPR" evidence="3">
    <location>
        <begin position="199"/>
        <end position="232"/>
    </location>
</feature>
<feature type="repeat" description="TPR" evidence="3">
    <location>
        <begin position="109"/>
        <end position="142"/>
    </location>
</feature>
<reference evidence="5" key="1">
    <citation type="submission" date="2021-01" db="EMBL/GenBank/DDBJ databases">
        <authorList>
            <consortium name="Genoscope - CEA"/>
            <person name="William W."/>
        </authorList>
    </citation>
    <scope>NUCLEOTIDE SEQUENCE</scope>
</reference>
<dbReference type="PROSITE" id="PS50005">
    <property type="entry name" value="TPR"/>
    <property type="match status" value="6"/>
</dbReference>
<feature type="repeat" description="TPR" evidence="3">
    <location>
        <begin position="75"/>
        <end position="108"/>
    </location>
</feature>
<proteinExistence type="predicted"/>
<dbReference type="Proteomes" id="UP000688137">
    <property type="component" value="Unassembled WGS sequence"/>
</dbReference>
<evidence type="ECO:0000256" key="4">
    <source>
        <dbReference type="SAM" id="Coils"/>
    </source>
</evidence>
<evidence type="ECO:0000256" key="3">
    <source>
        <dbReference type="PROSITE-ProRule" id="PRU00339"/>
    </source>
</evidence>
<dbReference type="Pfam" id="PF07719">
    <property type="entry name" value="TPR_2"/>
    <property type="match status" value="1"/>
</dbReference>
<organism evidence="5 6">
    <name type="scientific">Paramecium primaurelia</name>
    <dbReference type="NCBI Taxonomy" id="5886"/>
    <lineage>
        <taxon>Eukaryota</taxon>
        <taxon>Sar</taxon>
        <taxon>Alveolata</taxon>
        <taxon>Ciliophora</taxon>
        <taxon>Intramacronucleata</taxon>
        <taxon>Oligohymenophorea</taxon>
        <taxon>Peniculida</taxon>
        <taxon>Parameciidae</taxon>
        <taxon>Paramecium</taxon>
    </lineage>
</organism>
<gene>
    <name evidence="5" type="ORF">PPRIM_AZ9-3.1.T1010022</name>
</gene>
<accession>A0A8S1NY61</accession>
<dbReference type="PROSITE" id="PS50293">
    <property type="entry name" value="TPR_REGION"/>
    <property type="match status" value="2"/>
</dbReference>
<name>A0A8S1NY61_PARPR</name>
<feature type="repeat" description="TPR" evidence="3">
    <location>
        <begin position="165"/>
        <end position="198"/>
    </location>
</feature>
<keyword evidence="4" id="KW-0175">Coiled coil</keyword>
<dbReference type="PANTHER" id="PTHR44858">
    <property type="entry name" value="TETRATRICOPEPTIDE REPEAT PROTEIN 6"/>
    <property type="match status" value="1"/>
</dbReference>
<sequence>MNQSIFAYGYLNNGLVYQKQGKFEKAIIEYNKAIEESPLYAAAFQNRANAFSSLMNFEEAFKDYSIAIRINPQYSAAYFNRGLLHGKQGKFQEAIMDFTEYIKMVPDNAQAYNNRANAYQNLGNFYEAIRDYSKSIEINPQYAAAYNNRAIEDCSKAIELQMVNADAFYIRGNAYKNKGKLQEAIIDYSKAVEINSQHSAALYNRGLIYSDQKIFDQAIQDYSKAIGILPANPLYQFSLGFLQFSLKQFNQAYQYFESALECSLKLTLQQRLQFQLSKDKMMFLHQKVEILSSIYQELQIFKEALQDLQRNNIISQTQHQQYQFVINNIENQFLQIIPSQLNENQVETIKNLKFYKEKIKGLQNHIYKQKENQNQDLEPLTQNIKQINSLQLTQMSRQNQDLYELKKQLSSDQNLYYRSLYWHLFNYFYAINLISKDLQQINIQSHSELNLEILQKIEKLKNQVEESESIINQIFELLNSALDQVINTNYNQFQSRINCIKQILQVFIKFPSDYESEIDNASLFLANSINFYFEKDNMNIFNIYIERISILEFDFEKYSENQFWKTGILHTLIILNYLIENFKQIIIQSSFCSFKDVMVRSITEFNSEFFSKKQKQQQESFLS</sequence>
<evidence type="ECO:0000256" key="2">
    <source>
        <dbReference type="ARBA" id="ARBA00022803"/>
    </source>
</evidence>